<evidence type="ECO:0000256" key="1">
    <source>
        <dbReference type="SAM" id="SignalP"/>
    </source>
</evidence>
<dbReference type="EMBL" id="JAIWYP010000009">
    <property type="protein sequence ID" value="KAH3768549.1"/>
    <property type="molecule type" value="Genomic_DNA"/>
</dbReference>
<organism evidence="2 3">
    <name type="scientific">Dreissena polymorpha</name>
    <name type="common">Zebra mussel</name>
    <name type="synonym">Mytilus polymorpha</name>
    <dbReference type="NCBI Taxonomy" id="45954"/>
    <lineage>
        <taxon>Eukaryota</taxon>
        <taxon>Metazoa</taxon>
        <taxon>Spiralia</taxon>
        <taxon>Lophotrochozoa</taxon>
        <taxon>Mollusca</taxon>
        <taxon>Bivalvia</taxon>
        <taxon>Autobranchia</taxon>
        <taxon>Heteroconchia</taxon>
        <taxon>Euheterodonta</taxon>
        <taxon>Imparidentia</taxon>
        <taxon>Neoheterodontei</taxon>
        <taxon>Myida</taxon>
        <taxon>Dreissenoidea</taxon>
        <taxon>Dreissenidae</taxon>
        <taxon>Dreissena</taxon>
    </lineage>
</organism>
<sequence>MLRTLVFGIIVSTAQDVYSGQIWDVAQVAVERRRSLRSLDNFLDVSFKETDTKSCLTTYELVQPTQFQHMNQTKNEKLSIVPNISCKIQVQYVIDCPEV</sequence>
<accession>A0A9D4DV70</accession>
<evidence type="ECO:0000313" key="3">
    <source>
        <dbReference type="Proteomes" id="UP000828390"/>
    </source>
</evidence>
<dbReference type="Proteomes" id="UP000828390">
    <property type="component" value="Unassembled WGS sequence"/>
</dbReference>
<reference evidence="2" key="2">
    <citation type="submission" date="2020-11" db="EMBL/GenBank/DDBJ databases">
        <authorList>
            <person name="McCartney M.A."/>
            <person name="Auch B."/>
            <person name="Kono T."/>
            <person name="Mallez S."/>
            <person name="Becker A."/>
            <person name="Gohl D.M."/>
            <person name="Silverstein K.A.T."/>
            <person name="Koren S."/>
            <person name="Bechman K.B."/>
            <person name="Herman A."/>
            <person name="Abrahante J.E."/>
            <person name="Garbe J."/>
        </authorList>
    </citation>
    <scope>NUCLEOTIDE SEQUENCE</scope>
    <source>
        <strain evidence="2">Duluth1</strain>
        <tissue evidence="2">Whole animal</tissue>
    </source>
</reference>
<keyword evidence="1" id="KW-0732">Signal</keyword>
<dbReference type="AlphaFoldDB" id="A0A9D4DV70"/>
<comment type="caution">
    <text evidence="2">The sequence shown here is derived from an EMBL/GenBank/DDBJ whole genome shotgun (WGS) entry which is preliminary data.</text>
</comment>
<feature type="signal peptide" evidence="1">
    <location>
        <begin position="1"/>
        <end position="19"/>
    </location>
</feature>
<evidence type="ECO:0000313" key="2">
    <source>
        <dbReference type="EMBL" id="KAH3768549.1"/>
    </source>
</evidence>
<name>A0A9D4DV70_DREPO</name>
<gene>
    <name evidence="2" type="ORF">DPMN_169764</name>
</gene>
<proteinExistence type="predicted"/>
<reference evidence="2" key="1">
    <citation type="journal article" date="2019" name="bioRxiv">
        <title>The Genome of the Zebra Mussel, Dreissena polymorpha: A Resource for Invasive Species Research.</title>
        <authorList>
            <person name="McCartney M.A."/>
            <person name="Auch B."/>
            <person name="Kono T."/>
            <person name="Mallez S."/>
            <person name="Zhang Y."/>
            <person name="Obille A."/>
            <person name="Becker A."/>
            <person name="Abrahante J.E."/>
            <person name="Garbe J."/>
            <person name="Badalamenti J.P."/>
            <person name="Herman A."/>
            <person name="Mangelson H."/>
            <person name="Liachko I."/>
            <person name="Sullivan S."/>
            <person name="Sone E.D."/>
            <person name="Koren S."/>
            <person name="Silverstein K.A.T."/>
            <person name="Beckman K.B."/>
            <person name="Gohl D.M."/>
        </authorList>
    </citation>
    <scope>NUCLEOTIDE SEQUENCE</scope>
    <source>
        <strain evidence="2">Duluth1</strain>
        <tissue evidence="2">Whole animal</tissue>
    </source>
</reference>
<keyword evidence="3" id="KW-1185">Reference proteome</keyword>
<protein>
    <submittedName>
        <fullName evidence="2">Uncharacterized protein</fullName>
    </submittedName>
</protein>
<feature type="chain" id="PRO_5038477339" evidence="1">
    <location>
        <begin position="20"/>
        <end position="99"/>
    </location>
</feature>